<evidence type="ECO:0000259" key="1">
    <source>
        <dbReference type="Pfam" id="PF07944"/>
    </source>
</evidence>
<accession>A0A511Z2E5</accession>
<dbReference type="InterPro" id="IPR049046">
    <property type="entry name" value="Beta-AFase-like_GH127_middle"/>
</dbReference>
<feature type="domain" description="Non-reducing end beta-L-arabinofuranosidase-like GH127 catalytic" evidence="1">
    <location>
        <begin position="24"/>
        <end position="419"/>
    </location>
</feature>
<dbReference type="InterPro" id="IPR012878">
    <property type="entry name" value="Beta-AFase-like_GH127_cat"/>
</dbReference>
<name>A0A511Z2E5_9CELL</name>
<comment type="caution">
    <text evidence="4">The sequence shown here is derived from an EMBL/GenBank/DDBJ whole genome shotgun (WGS) entry which is preliminary data.</text>
</comment>
<dbReference type="AlphaFoldDB" id="A0A511Z2E5"/>
<dbReference type="GO" id="GO:0005975">
    <property type="term" value="P:carbohydrate metabolic process"/>
    <property type="evidence" value="ECO:0007669"/>
    <property type="project" value="InterPro"/>
</dbReference>
<sequence length="638" mass="68825">MVRAREAVPVAPVGGRLAPIGVGAVEITGGFWAERRAVNSASTLEHCTSWLEELGWLANFDRAAAGQRSERSGREFADSETYKVIEACAWDVAGAADPQARETAERLYQSLAARVVAAQQPDGYLNTRFGGAGQPERYSDLAWGHELYCAGHLIQAAVARLRTAGEDAFVRAAYRVADHVCSVFGPGGAEQVCGHPEIETALAELARATGVDRYRQTAAAFVERRGRGLLPPSLFGSAYFQDDVPVREATVLRGHAVRALYLSAAAVDVAVDTGDDDLLAAVVRQWDATLARRTYLTGGMGSRLMDESFGDDYELPSDGAYAETCAGIASIMLAWRLLLATGEERFADAMERAMYNIVAASVGRDGRSFFYANTLHRRVAVDDVDPSTPHPRSVSGLRAPWFDVSCCPTNSARFLASLPGYVATADGDGVQIHQYATSRVRTVVRGMNVDLDVETDYPVSGRVAVTIRTDAAEPWSLSLRVPEWADGGARLDGVPVVGPVARVTRAFSSGDTVVLDLPVVPRLVHPDHRIDAVRGTVAAMRGPLVECLESIDLPPGARLEDVVVLPEPPRLEAGRVVLRGVTVEASQQLPYRREPDRSSRSSEPFDVVLVPYLEHAERGPSAMRVWLPLATPDPEATA</sequence>
<protein>
    <recommendedName>
        <fullName evidence="6">Glycoside hydrolase family 127 protein</fullName>
    </recommendedName>
</protein>
<keyword evidence="5" id="KW-1185">Reference proteome</keyword>
<dbReference type="InterPro" id="IPR049174">
    <property type="entry name" value="Beta-AFase-like"/>
</dbReference>
<organism evidence="4 5">
    <name type="scientific">Actinotalea fermentans</name>
    <dbReference type="NCBI Taxonomy" id="43671"/>
    <lineage>
        <taxon>Bacteria</taxon>
        <taxon>Bacillati</taxon>
        <taxon>Actinomycetota</taxon>
        <taxon>Actinomycetes</taxon>
        <taxon>Micrococcales</taxon>
        <taxon>Cellulomonadaceae</taxon>
        <taxon>Actinotalea</taxon>
    </lineage>
</organism>
<dbReference type="Pfam" id="PF20737">
    <property type="entry name" value="Glyco_hydro127C"/>
    <property type="match status" value="1"/>
</dbReference>
<evidence type="ECO:0000259" key="3">
    <source>
        <dbReference type="Pfam" id="PF20737"/>
    </source>
</evidence>
<dbReference type="PANTHER" id="PTHR43465:SF2">
    <property type="entry name" value="DUF1680 DOMAIN PROTEIN (AFU_ORTHOLOGUE AFUA_1G08910)"/>
    <property type="match status" value="1"/>
</dbReference>
<proteinExistence type="predicted"/>
<dbReference type="InterPro" id="IPR049049">
    <property type="entry name" value="Beta-AFase-like_GH127_C"/>
</dbReference>
<dbReference type="OrthoDB" id="9757939at2"/>
<evidence type="ECO:0000313" key="4">
    <source>
        <dbReference type="EMBL" id="GEN81620.1"/>
    </source>
</evidence>
<dbReference type="EMBL" id="BJYK01000014">
    <property type="protein sequence ID" value="GEN81620.1"/>
    <property type="molecule type" value="Genomic_DNA"/>
</dbReference>
<reference evidence="4 5" key="1">
    <citation type="submission" date="2019-07" db="EMBL/GenBank/DDBJ databases">
        <title>Whole genome shotgun sequence of Actinotalea fermentans NBRC 105374.</title>
        <authorList>
            <person name="Hosoyama A."/>
            <person name="Uohara A."/>
            <person name="Ohji S."/>
            <person name="Ichikawa N."/>
        </authorList>
    </citation>
    <scope>NUCLEOTIDE SEQUENCE [LARGE SCALE GENOMIC DNA]</scope>
    <source>
        <strain evidence="4 5">NBRC 105374</strain>
    </source>
</reference>
<feature type="domain" description="Non-reducing end beta-L-arabinofuranosidase-like GH127 C-terminal" evidence="3">
    <location>
        <begin position="521"/>
        <end position="628"/>
    </location>
</feature>
<evidence type="ECO:0008006" key="6">
    <source>
        <dbReference type="Google" id="ProtNLM"/>
    </source>
</evidence>
<dbReference type="Pfam" id="PF20736">
    <property type="entry name" value="Glyco_hydro127M"/>
    <property type="match status" value="1"/>
</dbReference>
<feature type="domain" description="Non-reducing end beta-L-arabinofuranosidase-like GH127 middle" evidence="2">
    <location>
        <begin position="430"/>
        <end position="518"/>
    </location>
</feature>
<dbReference type="SUPFAM" id="SSF48208">
    <property type="entry name" value="Six-hairpin glycosidases"/>
    <property type="match status" value="1"/>
</dbReference>
<dbReference type="Pfam" id="PF07944">
    <property type="entry name" value="Beta-AFase-like_GH127_cat"/>
    <property type="match status" value="1"/>
</dbReference>
<gene>
    <name evidence="4" type="ORF">AFE02nite_33540</name>
</gene>
<dbReference type="PANTHER" id="PTHR43465">
    <property type="entry name" value="DUF1680 DOMAIN PROTEIN (AFU_ORTHOLOGUE AFUA_1G08910)"/>
    <property type="match status" value="1"/>
</dbReference>
<evidence type="ECO:0000313" key="5">
    <source>
        <dbReference type="Proteomes" id="UP000321484"/>
    </source>
</evidence>
<evidence type="ECO:0000259" key="2">
    <source>
        <dbReference type="Pfam" id="PF20736"/>
    </source>
</evidence>
<dbReference type="InterPro" id="IPR008928">
    <property type="entry name" value="6-hairpin_glycosidase_sf"/>
</dbReference>
<dbReference type="Proteomes" id="UP000321484">
    <property type="component" value="Unassembled WGS sequence"/>
</dbReference>